<keyword evidence="1" id="KW-1133">Transmembrane helix</keyword>
<name>A0ABS9EH62_9FLAO</name>
<dbReference type="Gene3D" id="3.55.50.30">
    <property type="match status" value="1"/>
</dbReference>
<evidence type="ECO:0000256" key="1">
    <source>
        <dbReference type="SAM" id="Phobius"/>
    </source>
</evidence>
<dbReference type="PANTHER" id="PTHR30273:SF2">
    <property type="entry name" value="PROTEIN FECR"/>
    <property type="match status" value="1"/>
</dbReference>
<comment type="caution">
    <text evidence="4">The sequence shown here is derived from an EMBL/GenBank/DDBJ whole genome shotgun (WGS) entry which is preliminary data.</text>
</comment>
<feature type="domain" description="Protein FecR C-terminal" evidence="3">
    <location>
        <begin position="237"/>
        <end position="305"/>
    </location>
</feature>
<dbReference type="PANTHER" id="PTHR30273">
    <property type="entry name" value="PERIPLASMIC SIGNAL SENSOR AND SIGMA FACTOR ACTIVATOR FECR-RELATED"/>
    <property type="match status" value="1"/>
</dbReference>
<keyword evidence="1" id="KW-0472">Membrane</keyword>
<keyword evidence="5" id="KW-1185">Reference proteome</keyword>
<organism evidence="4 5">
    <name type="scientific">Gillisia lutea</name>
    <dbReference type="NCBI Taxonomy" id="2909668"/>
    <lineage>
        <taxon>Bacteria</taxon>
        <taxon>Pseudomonadati</taxon>
        <taxon>Bacteroidota</taxon>
        <taxon>Flavobacteriia</taxon>
        <taxon>Flavobacteriales</taxon>
        <taxon>Flavobacteriaceae</taxon>
        <taxon>Gillisia</taxon>
    </lineage>
</organism>
<feature type="domain" description="FecR protein" evidence="2">
    <location>
        <begin position="99"/>
        <end position="192"/>
    </location>
</feature>
<evidence type="ECO:0000313" key="5">
    <source>
        <dbReference type="Proteomes" id="UP001179363"/>
    </source>
</evidence>
<dbReference type="Gene3D" id="2.60.120.1440">
    <property type="match status" value="1"/>
</dbReference>
<evidence type="ECO:0000313" key="4">
    <source>
        <dbReference type="EMBL" id="MCF4100786.1"/>
    </source>
</evidence>
<keyword evidence="1" id="KW-0812">Transmembrane</keyword>
<dbReference type="Proteomes" id="UP001179363">
    <property type="component" value="Unassembled WGS sequence"/>
</dbReference>
<feature type="transmembrane region" description="Helical" evidence="1">
    <location>
        <begin position="74"/>
        <end position="93"/>
    </location>
</feature>
<evidence type="ECO:0000259" key="2">
    <source>
        <dbReference type="Pfam" id="PF04773"/>
    </source>
</evidence>
<sequence>MRLEEFKNLADKYGRQKASSQEKLSMDIFLSKVQKANSSLVVPLSSEKREKLLNTINNRIHKPSRNRLWVKRSYGIAAIFAAIITLAFFTDLFSSKVTTIIAEKGEKKEIKLDDGSVILLNGNSQLSYNHDFTEARLVKLKGEAFFKVAKNPEKPFIVESSSLRTRVLGTSFNIKNYEGERAVVSVNTGRVEVTPKAYPKKKVILTKNEQVTYTRNFSARVSKENSEDFNAWTRKMIILKQASLGSTATILENWYNVHINFAQDSLRTLKITGKFKDEKLKNILKSIALIKNLQIDSTNQKHIIIRTKPAAE</sequence>
<dbReference type="RefSeq" id="WP_236132922.1">
    <property type="nucleotide sequence ID" value="NZ_JAKGTH010000006.1"/>
</dbReference>
<accession>A0ABS9EH62</accession>
<dbReference type="InterPro" id="IPR032508">
    <property type="entry name" value="FecR_C"/>
</dbReference>
<dbReference type="InterPro" id="IPR012373">
    <property type="entry name" value="Ferrdict_sens_TM"/>
</dbReference>
<dbReference type="InterPro" id="IPR006860">
    <property type="entry name" value="FecR"/>
</dbReference>
<dbReference type="Pfam" id="PF04773">
    <property type="entry name" value="FecR"/>
    <property type="match status" value="1"/>
</dbReference>
<dbReference type="Pfam" id="PF16344">
    <property type="entry name" value="FecR_C"/>
    <property type="match status" value="1"/>
</dbReference>
<gene>
    <name evidence="4" type="ORF">L1I30_03820</name>
</gene>
<dbReference type="EMBL" id="JAKGTH010000006">
    <property type="protein sequence ID" value="MCF4100786.1"/>
    <property type="molecule type" value="Genomic_DNA"/>
</dbReference>
<reference evidence="4" key="1">
    <citation type="submission" date="2022-01" db="EMBL/GenBank/DDBJ databases">
        <title>Gillisia lutea sp. nov., isolated from marine plastic residues from the Malvarosa beach (Valencia, Spain).</title>
        <authorList>
            <person name="Vidal-Verdu A."/>
            <person name="Molina-Menor E."/>
            <person name="Satari L."/>
            <person name="Pascual J."/>
            <person name="Pereto J."/>
            <person name="Porcar M."/>
        </authorList>
    </citation>
    <scope>NUCLEOTIDE SEQUENCE</scope>
    <source>
        <strain evidence="4">M10.2A</strain>
    </source>
</reference>
<protein>
    <submittedName>
        <fullName evidence="4">FecR domain-containing protein</fullName>
    </submittedName>
</protein>
<dbReference type="PIRSF" id="PIRSF018266">
    <property type="entry name" value="FecR"/>
    <property type="match status" value="1"/>
</dbReference>
<evidence type="ECO:0000259" key="3">
    <source>
        <dbReference type="Pfam" id="PF16344"/>
    </source>
</evidence>
<proteinExistence type="predicted"/>